<dbReference type="EMBL" id="BAAASG010000036">
    <property type="protein sequence ID" value="GAA2523698.1"/>
    <property type="molecule type" value="Genomic_DNA"/>
</dbReference>
<gene>
    <name evidence="6" type="ORF">GCM10010276_88660</name>
</gene>
<accession>A0ABP6AV97</accession>
<reference evidence="7" key="1">
    <citation type="journal article" date="2019" name="Int. J. Syst. Evol. Microbiol.">
        <title>The Global Catalogue of Microorganisms (GCM) 10K type strain sequencing project: providing services to taxonomists for standard genome sequencing and annotation.</title>
        <authorList>
            <consortium name="The Broad Institute Genomics Platform"/>
            <consortium name="The Broad Institute Genome Sequencing Center for Infectious Disease"/>
            <person name="Wu L."/>
            <person name="Ma J."/>
        </authorList>
    </citation>
    <scope>NUCLEOTIDE SEQUENCE [LARGE SCALE GENOMIC DNA]</scope>
    <source>
        <strain evidence="7">JCM 4395</strain>
    </source>
</reference>
<dbReference type="InterPro" id="IPR009100">
    <property type="entry name" value="AcylCoA_DH/oxidase_NM_dom_sf"/>
</dbReference>
<keyword evidence="2" id="KW-0285">Flavoprotein</keyword>
<organism evidence="6 7">
    <name type="scientific">Streptomyces longisporus</name>
    <dbReference type="NCBI Taxonomy" id="1948"/>
    <lineage>
        <taxon>Bacteria</taxon>
        <taxon>Bacillati</taxon>
        <taxon>Actinomycetota</taxon>
        <taxon>Actinomycetes</taxon>
        <taxon>Kitasatosporales</taxon>
        <taxon>Streptomycetaceae</taxon>
        <taxon>Streptomyces</taxon>
    </lineage>
</organism>
<dbReference type="InterPro" id="IPR036250">
    <property type="entry name" value="AcylCo_DH-like_C"/>
</dbReference>
<dbReference type="RefSeq" id="WP_425585873.1">
    <property type="nucleotide sequence ID" value="NZ_BAAASG010000036.1"/>
</dbReference>
<evidence type="ECO:0000256" key="3">
    <source>
        <dbReference type="ARBA" id="ARBA00022827"/>
    </source>
</evidence>
<evidence type="ECO:0000313" key="6">
    <source>
        <dbReference type="EMBL" id="GAA2523698.1"/>
    </source>
</evidence>
<evidence type="ECO:0000259" key="5">
    <source>
        <dbReference type="Pfam" id="PF00441"/>
    </source>
</evidence>
<dbReference type="SUPFAM" id="SSF47203">
    <property type="entry name" value="Acyl-CoA dehydrogenase C-terminal domain-like"/>
    <property type="match status" value="1"/>
</dbReference>
<comment type="similarity">
    <text evidence="1">Belongs to the acyl-CoA dehydrogenase family.</text>
</comment>
<feature type="domain" description="Acyl-CoA dehydrogenase/oxidase C-terminal" evidence="5">
    <location>
        <begin position="69"/>
        <end position="217"/>
    </location>
</feature>
<dbReference type="PANTHER" id="PTHR48083">
    <property type="entry name" value="MEDIUM-CHAIN SPECIFIC ACYL-COA DEHYDROGENASE, MITOCHONDRIAL-RELATED"/>
    <property type="match status" value="1"/>
</dbReference>
<dbReference type="Proteomes" id="UP001501777">
    <property type="component" value="Unassembled WGS sequence"/>
</dbReference>
<comment type="caution">
    <text evidence="6">The sequence shown here is derived from an EMBL/GenBank/DDBJ whole genome shotgun (WGS) entry which is preliminary data.</text>
</comment>
<keyword evidence="4" id="KW-0560">Oxidoreductase</keyword>
<dbReference type="Gene3D" id="2.40.110.10">
    <property type="entry name" value="Butyryl-CoA Dehydrogenase, subunit A, domain 2"/>
    <property type="match status" value="1"/>
</dbReference>
<dbReference type="PANTHER" id="PTHR48083:SF2">
    <property type="entry name" value="MEDIUM-CHAIN SPECIFIC ACYL-COA DEHYDROGENASE, MITOCHONDRIAL"/>
    <property type="match status" value="1"/>
</dbReference>
<evidence type="ECO:0000313" key="7">
    <source>
        <dbReference type="Proteomes" id="UP001501777"/>
    </source>
</evidence>
<proteinExistence type="inferred from homology"/>
<name>A0ABP6AV97_STRLO</name>
<evidence type="ECO:0000256" key="2">
    <source>
        <dbReference type="ARBA" id="ARBA00022630"/>
    </source>
</evidence>
<dbReference type="SUPFAM" id="SSF56645">
    <property type="entry name" value="Acyl-CoA dehydrogenase NM domain-like"/>
    <property type="match status" value="1"/>
</dbReference>
<dbReference type="InterPro" id="IPR009075">
    <property type="entry name" value="AcylCo_DH/oxidase_C"/>
</dbReference>
<keyword evidence="7" id="KW-1185">Reference proteome</keyword>
<keyword evidence="3" id="KW-0274">FAD</keyword>
<dbReference type="Gene3D" id="1.20.140.10">
    <property type="entry name" value="Butyryl-CoA Dehydrogenase, subunit A, domain 3"/>
    <property type="match status" value="1"/>
</dbReference>
<dbReference type="InterPro" id="IPR046373">
    <property type="entry name" value="Acyl-CoA_Oxase/DH_mid-dom_sf"/>
</dbReference>
<protein>
    <recommendedName>
        <fullName evidence="5">Acyl-CoA dehydrogenase/oxidase C-terminal domain-containing protein</fullName>
    </recommendedName>
</protein>
<evidence type="ECO:0000256" key="1">
    <source>
        <dbReference type="ARBA" id="ARBA00009347"/>
    </source>
</evidence>
<dbReference type="Pfam" id="PF00441">
    <property type="entry name" value="Acyl-CoA_dh_1"/>
    <property type="match status" value="1"/>
</dbReference>
<evidence type="ECO:0000256" key="4">
    <source>
        <dbReference type="ARBA" id="ARBA00023002"/>
    </source>
</evidence>
<sequence length="220" mass="23048">MSRLVEASAFVAFAKDPGGRIQAAVVPAEAQGVTRYPETPSGLAGWAWGTLQLDDVRLSGDDVLTLPGGDGETIFREHFAAFRPQVAAIALGTAAGVHTRVLRTLQARIQTGLLRRLRDTTLVTLGSTHAEIHAALLAAVTAARLTAQESPHANTWARATKAHGVETAHETVQKLALLVGASGFRADSPIGKARADLGGLLYADGIHDALLRSVGRTLIG</sequence>
<dbReference type="InterPro" id="IPR050741">
    <property type="entry name" value="Acyl-CoA_dehydrogenase"/>
</dbReference>